<dbReference type="PRINTS" id="PR00480">
    <property type="entry name" value="ASTACIN"/>
</dbReference>
<dbReference type="InterPro" id="IPR006026">
    <property type="entry name" value="Peptidase_Metallo"/>
</dbReference>
<dbReference type="AlphaFoldDB" id="A0AAW1AJ30"/>
<dbReference type="GO" id="GO:0004222">
    <property type="term" value="F:metalloendopeptidase activity"/>
    <property type="evidence" value="ECO:0007669"/>
    <property type="project" value="UniProtKB-UniRule"/>
</dbReference>
<dbReference type="InterPro" id="IPR034035">
    <property type="entry name" value="Astacin-like_dom"/>
</dbReference>
<dbReference type="PROSITE" id="PS51864">
    <property type="entry name" value="ASTACIN"/>
    <property type="match status" value="1"/>
</dbReference>
<evidence type="ECO:0000256" key="3">
    <source>
        <dbReference type="ARBA" id="ARBA00022729"/>
    </source>
</evidence>
<evidence type="ECO:0000256" key="11">
    <source>
        <dbReference type="RuleBase" id="RU361183"/>
    </source>
</evidence>
<keyword evidence="14" id="KW-1185">Reference proteome</keyword>
<keyword evidence="4 10" id="KW-0378">Hydrolase</keyword>
<proteinExistence type="predicted"/>
<keyword evidence="7" id="KW-0865">Zymogen</keyword>
<dbReference type="GO" id="GO:0006508">
    <property type="term" value="P:proteolysis"/>
    <property type="evidence" value="ECO:0007669"/>
    <property type="project" value="UniProtKB-KW"/>
</dbReference>
<keyword evidence="2 10" id="KW-0479">Metal-binding</keyword>
<dbReference type="Pfam" id="PF01400">
    <property type="entry name" value="Astacin"/>
    <property type="match status" value="1"/>
</dbReference>
<evidence type="ECO:0000256" key="1">
    <source>
        <dbReference type="ARBA" id="ARBA00022670"/>
    </source>
</evidence>
<organism evidence="13 14">
    <name type="scientific">Tetragonisca angustula</name>
    <dbReference type="NCBI Taxonomy" id="166442"/>
    <lineage>
        <taxon>Eukaryota</taxon>
        <taxon>Metazoa</taxon>
        <taxon>Ecdysozoa</taxon>
        <taxon>Arthropoda</taxon>
        <taxon>Hexapoda</taxon>
        <taxon>Insecta</taxon>
        <taxon>Pterygota</taxon>
        <taxon>Neoptera</taxon>
        <taxon>Endopterygota</taxon>
        <taxon>Hymenoptera</taxon>
        <taxon>Apocrita</taxon>
        <taxon>Aculeata</taxon>
        <taxon>Apoidea</taxon>
        <taxon>Anthophila</taxon>
        <taxon>Apidae</taxon>
        <taxon>Tetragonisca</taxon>
    </lineage>
</organism>
<evidence type="ECO:0000313" key="13">
    <source>
        <dbReference type="EMBL" id="KAK9309966.1"/>
    </source>
</evidence>
<comment type="caution">
    <text evidence="10">Lacks conserved residue(s) required for the propagation of feature annotation.</text>
</comment>
<feature type="domain" description="Peptidase M12A" evidence="12">
    <location>
        <begin position="179"/>
        <end position="376"/>
    </location>
</feature>
<keyword evidence="1 10" id="KW-0645">Protease</keyword>
<dbReference type="FunFam" id="3.40.390.10:FF:000015">
    <property type="entry name" value="Meprin A subunit"/>
    <property type="match status" value="1"/>
</dbReference>
<keyword evidence="8" id="KW-1015">Disulfide bond</keyword>
<accession>A0AAW1AJ30</accession>
<evidence type="ECO:0000313" key="14">
    <source>
        <dbReference type="Proteomes" id="UP001432146"/>
    </source>
</evidence>
<keyword evidence="6 10" id="KW-0482">Metalloprotease</keyword>
<feature type="binding site" evidence="10">
    <location>
        <position position="283"/>
    </location>
    <ligand>
        <name>Zn(2+)</name>
        <dbReference type="ChEBI" id="CHEBI:29105"/>
        <note>catalytic</note>
    </ligand>
</feature>
<keyword evidence="9" id="KW-0325">Glycoprotein</keyword>
<dbReference type="Gene3D" id="3.40.390.10">
    <property type="entry name" value="Collagenase (Catalytic Domain)"/>
    <property type="match status" value="1"/>
</dbReference>
<feature type="binding site" evidence="10">
    <location>
        <position position="273"/>
    </location>
    <ligand>
        <name>Zn(2+)</name>
        <dbReference type="ChEBI" id="CHEBI:29105"/>
        <note>catalytic</note>
    </ligand>
</feature>
<dbReference type="InterPro" id="IPR024079">
    <property type="entry name" value="MetalloPept_cat_dom_sf"/>
</dbReference>
<comment type="cofactor">
    <cofactor evidence="10 11">
        <name>Zn(2+)</name>
        <dbReference type="ChEBI" id="CHEBI:29105"/>
    </cofactor>
    <text evidence="10 11">Binds 1 zinc ion per subunit.</text>
</comment>
<evidence type="ECO:0000256" key="9">
    <source>
        <dbReference type="ARBA" id="ARBA00023180"/>
    </source>
</evidence>
<reference evidence="13 14" key="1">
    <citation type="submission" date="2024-05" db="EMBL/GenBank/DDBJ databases">
        <title>The nuclear and mitochondrial genome assemblies of Tetragonisca angustula (Apidae: Meliponini), a tiny yet remarkable pollinator in the Neotropics.</title>
        <authorList>
            <person name="Ferrari R."/>
            <person name="Ricardo P.C."/>
            <person name="Dias F.C."/>
            <person name="Araujo N.S."/>
            <person name="Soares D.O."/>
            <person name="Zhou Q.-S."/>
            <person name="Zhu C.-D."/>
            <person name="Coutinho L."/>
            <person name="Airas M.C."/>
            <person name="Batista T.M."/>
        </authorList>
    </citation>
    <scope>NUCLEOTIDE SEQUENCE [LARGE SCALE GENOMIC DNA]</scope>
    <source>
        <strain evidence="13">ASF017062</strain>
        <tissue evidence="13">Abdomen</tissue>
    </source>
</reference>
<evidence type="ECO:0000256" key="4">
    <source>
        <dbReference type="ARBA" id="ARBA00022801"/>
    </source>
</evidence>
<dbReference type="CDD" id="cd04280">
    <property type="entry name" value="ZnMc_astacin_like"/>
    <property type="match status" value="1"/>
</dbReference>
<sequence>MYGCSGSLRGTGPANLDFLLPKVHGYQQTSPIASVLSGSIEQIHGWGSLGGYKVTKNRPIFVSGIDSNSSVGPFKCPFPQRDSPVEMKRCSIVCSFTFTLLTSVSAWPFWRRDVLDNAVDSPDGVIAHLQHFGEMLYRNPDNETGAVVANWHEGWDRNPEELGNYAEGDILFPPQLEKNGLKAEAARWPGGVVPYMISPYFNTEQKNLIYEAMNDYHKYTCVKFKPYTGEENDYIRLTAGNSGCWSSVGRVGGRQDVNLQVPGCLVKKGTVIHELMHAIGFLHEQSRFERDEYVTIQWYNILNNHAGNFEKASKETTDAFGVGYDYGSVMHYSANAFSKNGRPTIVPKGVTKVQLGQRDGFSKRDIQKIRKMYKCNKRRRSSY</sequence>
<evidence type="ECO:0000256" key="2">
    <source>
        <dbReference type="ARBA" id="ARBA00022723"/>
    </source>
</evidence>
<evidence type="ECO:0000256" key="5">
    <source>
        <dbReference type="ARBA" id="ARBA00022833"/>
    </source>
</evidence>
<evidence type="ECO:0000256" key="7">
    <source>
        <dbReference type="ARBA" id="ARBA00023145"/>
    </source>
</evidence>
<name>A0AAW1AJ30_9HYME</name>
<evidence type="ECO:0000256" key="8">
    <source>
        <dbReference type="ARBA" id="ARBA00023157"/>
    </source>
</evidence>
<evidence type="ECO:0000256" key="6">
    <source>
        <dbReference type="ARBA" id="ARBA00023049"/>
    </source>
</evidence>
<dbReference type="InterPro" id="IPR001506">
    <property type="entry name" value="Peptidase_M12A"/>
</dbReference>
<dbReference type="SMART" id="SM00235">
    <property type="entry name" value="ZnMc"/>
    <property type="match status" value="1"/>
</dbReference>
<feature type="binding site" evidence="10">
    <location>
        <position position="277"/>
    </location>
    <ligand>
        <name>Zn(2+)</name>
        <dbReference type="ChEBI" id="CHEBI:29105"/>
        <note>catalytic</note>
    </ligand>
</feature>
<dbReference type="GO" id="GO:0008270">
    <property type="term" value="F:zinc ion binding"/>
    <property type="evidence" value="ECO:0007669"/>
    <property type="project" value="UniProtKB-UniRule"/>
</dbReference>
<comment type="caution">
    <text evidence="13">The sequence shown here is derived from an EMBL/GenBank/DDBJ whole genome shotgun (WGS) entry which is preliminary data.</text>
</comment>
<keyword evidence="3" id="KW-0732">Signal</keyword>
<keyword evidence="5 10" id="KW-0862">Zinc</keyword>
<dbReference type="PANTHER" id="PTHR10127">
    <property type="entry name" value="DISCOIDIN, CUB, EGF, LAMININ , AND ZINC METALLOPROTEASE DOMAIN CONTAINING"/>
    <property type="match status" value="1"/>
</dbReference>
<evidence type="ECO:0000259" key="12">
    <source>
        <dbReference type="PROSITE" id="PS51864"/>
    </source>
</evidence>
<evidence type="ECO:0000256" key="10">
    <source>
        <dbReference type="PROSITE-ProRule" id="PRU01211"/>
    </source>
</evidence>
<dbReference type="EMBL" id="JAWNGG020000007">
    <property type="protein sequence ID" value="KAK9309966.1"/>
    <property type="molecule type" value="Genomic_DNA"/>
</dbReference>
<dbReference type="Proteomes" id="UP001432146">
    <property type="component" value="Unassembled WGS sequence"/>
</dbReference>
<dbReference type="SUPFAM" id="SSF55486">
    <property type="entry name" value="Metalloproteases ('zincins'), catalytic domain"/>
    <property type="match status" value="1"/>
</dbReference>
<feature type="active site" evidence="10">
    <location>
        <position position="274"/>
    </location>
</feature>
<protein>
    <recommendedName>
        <fullName evidence="11">Metalloendopeptidase</fullName>
        <ecNumber evidence="11">3.4.24.-</ecNumber>
    </recommendedName>
</protein>
<dbReference type="EC" id="3.4.24.-" evidence="11"/>
<gene>
    <name evidence="13" type="ORF">QLX08_000589</name>
</gene>
<dbReference type="PANTHER" id="PTHR10127:SF780">
    <property type="entry name" value="METALLOENDOPEPTIDASE"/>
    <property type="match status" value="1"/>
</dbReference>